<dbReference type="PANTHER" id="PTHR43685:SF2">
    <property type="entry name" value="GLYCOSYLTRANSFERASE 2-LIKE DOMAIN-CONTAINING PROTEIN"/>
    <property type="match status" value="1"/>
</dbReference>
<dbReference type="GO" id="GO:0016757">
    <property type="term" value="F:glycosyltransferase activity"/>
    <property type="evidence" value="ECO:0007669"/>
    <property type="project" value="UniProtKB-KW"/>
</dbReference>
<evidence type="ECO:0000259" key="3">
    <source>
        <dbReference type="Pfam" id="PF02709"/>
    </source>
</evidence>
<evidence type="ECO:0000313" key="5">
    <source>
        <dbReference type="Proteomes" id="UP001596137"/>
    </source>
</evidence>
<dbReference type="SUPFAM" id="SSF53448">
    <property type="entry name" value="Nucleotide-diphospho-sugar transferases"/>
    <property type="match status" value="1"/>
</dbReference>
<dbReference type="Gene3D" id="3.90.550.10">
    <property type="entry name" value="Spore Coat Polysaccharide Biosynthesis Protein SpsA, Chain A"/>
    <property type="match status" value="1"/>
</dbReference>
<keyword evidence="1 4" id="KW-0808">Transferase</keyword>
<dbReference type="Proteomes" id="UP001596137">
    <property type="component" value="Unassembled WGS sequence"/>
</dbReference>
<dbReference type="Pfam" id="PF00535">
    <property type="entry name" value="Glycos_transf_2"/>
    <property type="match status" value="1"/>
</dbReference>
<accession>A0ABW1NK60</accession>
<proteinExistence type="predicted"/>
<keyword evidence="5" id="KW-1185">Reference proteome</keyword>
<dbReference type="EC" id="2.4.-.-" evidence="4"/>
<comment type="caution">
    <text evidence="4">The sequence shown here is derived from an EMBL/GenBank/DDBJ whole genome shotgun (WGS) entry which is preliminary data.</text>
</comment>
<evidence type="ECO:0000259" key="2">
    <source>
        <dbReference type="Pfam" id="PF00535"/>
    </source>
</evidence>
<feature type="domain" description="Galactosyltransferase C-terminal" evidence="3">
    <location>
        <begin position="186"/>
        <end position="229"/>
    </location>
</feature>
<dbReference type="RefSeq" id="WP_380754514.1">
    <property type="nucleotide sequence ID" value="NZ_JBHSRF010000024.1"/>
</dbReference>
<name>A0ABW1NK60_9ACTN</name>
<dbReference type="InterPro" id="IPR050834">
    <property type="entry name" value="Glycosyltransf_2"/>
</dbReference>
<organism evidence="4 5">
    <name type="scientific">Sphaerisporangium aureirubrum</name>
    <dbReference type="NCBI Taxonomy" id="1544736"/>
    <lineage>
        <taxon>Bacteria</taxon>
        <taxon>Bacillati</taxon>
        <taxon>Actinomycetota</taxon>
        <taxon>Actinomycetes</taxon>
        <taxon>Streptosporangiales</taxon>
        <taxon>Streptosporangiaceae</taxon>
        <taxon>Sphaerisporangium</taxon>
    </lineage>
</organism>
<keyword evidence="4" id="KW-0328">Glycosyltransferase</keyword>
<dbReference type="InterPro" id="IPR029044">
    <property type="entry name" value="Nucleotide-diphossugar_trans"/>
</dbReference>
<dbReference type="EMBL" id="JBHSRF010000024">
    <property type="protein sequence ID" value="MFC6083114.1"/>
    <property type="molecule type" value="Genomic_DNA"/>
</dbReference>
<reference evidence="5" key="1">
    <citation type="journal article" date="2019" name="Int. J. Syst. Evol. Microbiol.">
        <title>The Global Catalogue of Microorganisms (GCM) 10K type strain sequencing project: providing services to taxonomists for standard genome sequencing and annotation.</title>
        <authorList>
            <consortium name="The Broad Institute Genomics Platform"/>
            <consortium name="The Broad Institute Genome Sequencing Center for Infectious Disease"/>
            <person name="Wu L."/>
            <person name="Ma J."/>
        </authorList>
    </citation>
    <scope>NUCLEOTIDE SEQUENCE [LARGE SCALE GENOMIC DNA]</scope>
    <source>
        <strain evidence="5">JCM 30346</strain>
    </source>
</reference>
<feature type="domain" description="Glycosyltransferase 2-like" evidence="2">
    <location>
        <begin position="9"/>
        <end position="136"/>
    </location>
</feature>
<protein>
    <submittedName>
        <fullName evidence="4">Glycosyltransferase</fullName>
        <ecNumber evidence="4">2.4.-.-</ecNumber>
    </submittedName>
</protein>
<evidence type="ECO:0000256" key="1">
    <source>
        <dbReference type="ARBA" id="ARBA00022679"/>
    </source>
</evidence>
<gene>
    <name evidence="4" type="ORF">ACFP1K_18220</name>
</gene>
<evidence type="ECO:0000313" key="4">
    <source>
        <dbReference type="EMBL" id="MFC6083114.1"/>
    </source>
</evidence>
<sequence length="371" mass="40134">MNSTPPRCSVVVPTYNRSRLLRLTLNSLARQTLPPGSFEVLVVDDGSSDDTADVAREYAGRLDLRYFHQEDLGYRVAKARNTGIAHARAEVCVFVDSGVLLGEDTLRAYLAEHEHRAGPVAVVGYVFCFNEDNEDGALMERAIDVRDPDATIRELRGLGKWVDIREEFYARYGDDIGSLPAPWLIYWTCNVSAPTALLRQIGGFDEAFTSWGGEDVELGYRLFRAGARFVLGRDAVAVHHPHEKSYEDNVAGAAANYRYMAAKYDTPIMRLVTGNHFFAINDVIRENGLPSCADYLAARAAAPAATAVEIMEAVEATAALDAATAGDSLDVLDALDAMDPVEALAAVAGIEVVESLTGLGGPAPQVVEHAG</sequence>
<dbReference type="InterPro" id="IPR001173">
    <property type="entry name" value="Glyco_trans_2-like"/>
</dbReference>
<dbReference type="Pfam" id="PF02709">
    <property type="entry name" value="Glyco_transf_7C"/>
    <property type="match status" value="1"/>
</dbReference>
<dbReference type="PANTHER" id="PTHR43685">
    <property type="entry name" value="GLYCOSYLTRANSFERASE"/>
    <property type="match status" value="1"/>
</dbReference>
<dbReference type="InterPro" id="IPR027791">
    <property type="entry name" value="Galactosyl_T_C"/>
</dbReference>